<dbReference type="InterPro" id="IPR012675">
    <property type="entry name" value="Beta-grasp_dom_sf"/>
</dbReference>
<sequence>MSCIEIQINGEAESISSGASLSDIIQQFGLPELGCVFSINNVVIPRSNWNTTQVNQGDAISLFQAFAGG</sequence>
<keyword evidence="2" id="KW-1185">Reference proteome</keyword>
<evidence type="ECO:0000313" key="1">
    <source>
        <dbReference type="EMBL" id="MCW8334811.1"/>
    </source>
</evidence>
<gene>
    <name evidence="1" type="primary">thiS</name>
    <name evidence="1" type="ORF">MD483_13370</name>
</gene>
<evidence type="ECO:0000313" key="2">
    <source>
        <dbReference type="Proteomes" id="UP001155586"/>
    </source>
</evidence>
<dbReference type="SUPFAM" id="SSF54285">
    <property type="entry name" value="MoaD/ThiS"/>
    <property type="match status" value="1"/>
</dbReference>
<dbReference type="Proteomes" id="UP001155586">
    <property type="component" value="Unassembled WGS sequence"/>
</dbReference>
<dbReference type="NCBIfam" id="TIGR01683">
    <property type="entry name" value="thiS"/>
    <property type="match status" value="1"/>
</dbReference>
<comment type="caution">
    <text evidence="1">The sequence shown here is derived from an EMBL/GenBank/DDBJ whole genome shotgun (WGS) entry which is preliminary data.</text>
</comment>
<organism evidence="1 2">
    <name type="scientific">Vibrio paucivorans</name>
    <dbReference type="NCBI Taxonomy" id="2829489"/>
    <lineage>
        <taxon>Bacteria</taxon>
        <taxon>Pseudomonadati</taxon>
        <taxon>Pseudomonadota</taxon>
        <taxon>Gammaproteobacteria</taxon>
        <taxon>Vibrionales</taxon>
        <taxon>Vibrionaceae</taxon>
        <taxon>Vibrio</taxon>
    </lineage>
</organism>
<dbReference type="PANTHER" id="PTHR34472">
    <property type="entry name" value="SULFUR CARRIER PROTEIN THIS"/>
    <property type="match status" value="1"/>
</dbReference>
<dbReference type="InterPro" id="IPR016155">
    <property type="entry name" value="Mopterin_synth/thiamin_S_b"/>
</dbReference>
<protein>
    <submittedName>
        <fullName evidence="1">Sulfur carrier protein ThiS</fullName>
    </submittedName>
</protein>
<dbReference type="AlphaFoldDB" id="A0A9X3HSH7"/>
<proteinExistence type="predicted"/>
<accession>A0A9X3HSH7</accession>
<reference evidence="1" key="1">
    <citation type="submission" date="2022-02" db="EMBL/GenBank/DDBJ databases">
        <title>Vibrio sp. nov., a new bacterium isolated from Bohai sea, China.</title>
        <authorList>
            <person name="Yuan Y."/>
        </authorList>
    </citation>
    <scope>NUCLEOTIDE SEQUENCE</scope>
    <source>
        <strain evidence="1">DBSS07</strain>
    </source>
</reference>
<dbReference type="EMBL" id="JAKRRX010000075">
    <property type="protein sequence ID" value="MCW8334811.1"/>
    <property type="molecule type" value="Genomic_DNA"/>
</dbReference>
<dbReference type="PANTHER" id="PTHR34472:SF1">
    <property type="entry name" value="SULFUR CARRIER PROTEIN THIS"/>
    <property type="match status" value="1"/>
</dbReference>
<dbReference type="CDD" id="cd00565">
    <property type="entry name" value="Ubl_ThiS"/>
    <property type="match status" value="1"/>
</dbReference>
<dbReference type="Pfam" id="PF02597">
    <property type="entry name" value="ThiS"/>
    <property type="match status" value="1"/>
</dbReference>
<dbReference type="InterPro" id="IPR003749">
    <property type="entry name" value="ThiS/MoaD-like"/>
</dbReference>
<dbReference type="InterPro" id="IPR010035">
    <property type="entry name" value="Thi_S"/>
</dbReference>
<dbReference type="RefSeq" id="WP_265688148.1">
    <property type="nucleotide sequence ID" value="NZ_JAKRRX010000075.1"/>
</dbReference>
<name>A0A9X3HSH7_9VIBR</name>
<dbReference type="Gene3D" id="3.10.20.30">
    <property type="match status" value="1"/>
</dbReference>